<name>H9A9W5_9CYAN</name>
<dbReference type="EMBL" id="KJ139745">
    <property type="protein sequence ID" value="AHN91612.1"/>
    <property type="molecule type" value="Genomic_DNA"/>
</dbReference>
<dbReference type="PANTHER" id="PTHR23080">
    <property type="entry name" value="THAP DOMAIN PROTEIN"/>
    <property type="match status" value="1"/>
</dbReference>
<dbReference type="AlphaFoldDB" id="H9A9W5"/>
<evidence type="ECO:0000259" key="5">
    <source>
        <dbReference type="Pfam" id="PF13613"/>
    </source>
</evidence>
<evidence type="ECO:0000313" key="6">
    <source>
        <dbReference type="EMBL" id="AFC35253.1"/>
    </source>
</evidence>
<reference evidence="7" key="2">
    <citation type="journal article" date="2014" name="Appl. Environ. Microbiol.">
        <title>Sporadic distribution and distinctive variations of cylindrospermopsin genes in cyanobacterial strains and environmental samples from chinese freshwater bodies.</title>
        <authorList>
            <person name="Jiang Y."/>
            <person name="Xiao P."/>
            <person name="Yu G."/>
            <person name="Shao J."/>
            <person name="Liu D."/>
            <person name="Azevedo S.M."/>
            <person name="Li R."/>
        </authorList>
    </citation>
    <scope>NUCLEOTIDE SEQUENCE</scope>
    <source>
        <strain evidence="7">HB1</strain>
    </source>
</reference>
<reference evidence="6" key="1">
    <citation type="journal article" date="2012" name="Appl. Environ. Microbiol.">
        <title>Molecular Basis and Phylogenetic Implications of Deoxycylindrospermopsin Biosynthesis in the Cyanobacterium Raphidiopsis curvata.</title>
        <authorList>
            <person name="Jiang Y."/>
            <person name="Xiao P."/>
            <person name="Yu G."/>
            <person name="Sano T."/>
            <person name="Pan Q."/>
            <person name="Li R."/>
        </authorList>
    </citation>
    <scope>NUCLEOTIDE SEQUENCE</scope>
    <source>
        <strain evidence="6">HB1</strain>
    </source>
</reference>
<proteinExistence type="predicted"/>
<dbReference type="Pfam" id="PF13613">
    <property type="entry name" value="HTH_Tnp_4"/>
    <property type="match status" value="1"/>
</dbReference>
<dbReference type="EMBL" id="JN873925">
    <property type="protein sequence ID" value="AFC35253.1"/>
    <property type="molecule type" value="Genomic_DNA"/>
</dbReference>
<feature type="region of interest" description="Disordered" evidence="3">
    <location>
        <begin position="225"/>
        <end position="251"/>
    </location>
</feature>
<accession>H9A9W5</accession>
<comment type="cofactor">
    <cofactor evidence="1">
        <name>a divalent metal cation</name>
        <dbReference type="ChEBI" id="CHEBI:60240"/>
    </cofactor>
</comment>
<evidence type="ECO:0000256" key="3">
    <source>
        <dbReference type="SAM" id="MobiDB-lite"/>
    </source>
</evidence>
<dbReference type="InterPro" id="IPR027806">
    <property type="entry name" value="HARBI1_dom"/>
</dbReference>
<feature type="domain" description="DDE Tnp4" evidence="4">
    <location>
        <begin position="148"/>
        <end position="297"/>
    </location>
</feature>
<evidence type="ECO:0000313" key="7">
    <source>
        <dbReference type="EMBL" id="AHN91612.1"/>
    </source>
</evidence>
<sequence>MKWYFWKLIMSNISEYIQNNPHESHRLLGLKYEQLQQLLEKAIKLHHQKQQLVESKKTRIIQGGGGRKPKLSPSEQIILTLTYLRQLTTFQLLGIQFGVSETTANDIFNYWLPIIGELLPPSLLEQVKKNSSDYEVVKEILTEFELIVDSYEQPIDRPGEYQEQKKYYSGKKACHTRKSQLIVLPNGKDIVDVVAGKPGPKSDVNLFRETRNIFDKKQKFSGDKAYQGEELMKTPTKKPKNQELTSEQKEKNKELASERIFAEHLIRVVKIFRVAQERFRLNSSKYEQVIMTICGLVRFRMGTYLF</sequence>
<protein>
    <submittedName>
        <fullName evidence="6">Transposase</fullName>
    </submittedName>
</protein>
<dbReference type="InterPro" id="IPR027805">
    <property type="entry name" value="Transposase_HTH_dom"/>
</dbReference>
<dbReference type="PANTHER" id="PTHR23080:SF144">
    <property type="entry name" value="SPINDLE AND KINETOCHORE ASSOCIATED COMPLEX SUBUNIT 3"/>
    <property type="match status" value="1"/>
</dbReference>
<evidence type="ECO:0000256" key="1">
    <source>
        <dbReference type="ARBA" id="ARBA00001968"/>
    </source>
</evidence>
<dbReference type="GO" id="GO:0046872">
    <property type="term" value="F:metal ion binding"/>
    <property type="evidence" value="ECO:0007669"/>
    <property type="project" value="UniProtKB-KW"/>
</dbReference>
<organism evidence="6">
    <name type="scientific">Raphidiopsis curvata HB1</name>
    <dbReference type="NCBI Taxonomy" id="312884"/>
    <lineage>
        <taxon>Bacteria</taxon>
        <taxon>Bacillati</taxon>
        <taxon>Cyanobacteriota</taxon>
        <taxon>Cyanophyceae</taxon>
        <taxon>Nostocales</taxon>
        <taxon>Aphanizomenonaceae</taxon>
        <taxon>Raphidiopsis</taxon>
    </lineage>
</organism>
<keyword evidence="2" id="KW-0479">Metal-binding</keyword>
<dbReference type="Pfam" id="PF13359">
    <property type="entry name" value="DDE_Tnp_4"/>
    <property type="match status" value="1"/>
</dbReference>
<evidence type="ECO:0000259" key="4">
    <source>
        <dbReference type="Pfam" id="PF13359"/>
    </source>
</evidence>
<feature type="domain" description="Transposase Helix-turn-helix" evidence="5">
    <location>
        <begin position="70"/>
        <end position="121"/>
    </location>
</feature>
<evidence type="ECO:0000256" key="2">
    <source>
        <dbReference type="ARBA" id="ARBA00022723"/>
    </source>
</evidence>